<dbReference type="NCBIfam" id="NF002204">
    <property type="entry name" value="PRK01077.1"/>
    <property type="match status" value="1"/>
</dbReference>
<dbReference type="RefSeq" id="WP_091730496.1">
    <property type="nucleotide sequence ID" value="NZ_FNQE01000021.1"/>
</dbReference>
<keyword evidence="2 7" id="KW-0436">Ligase</keyword>
<evidence type="ECO:0000256" key="7">
    <source>
        <dbReference type="HAMAP-Rule" id="MF_00027"/>
    </source>
</evidence>
<dbReference type="OrthoDB" id="9764035at2"/>
<comment type="domain">
    <text evidence="7">Comprises of two domains. The C-terminal domain contains the binding site for glutamine and catalyzes the hydrolysis of this substrate to glutamate and ammonia. The N-terminal domain is anticipated to bind ATP and cobyrinate and catalyzes the ultimate synthesis of the diamide product. The ammonia produced via the glutaminase domain is probably translocated to the adjacent domain via a molecular tunnel, where it reacts with an activated intermediate.</text>
</comment>
<dbReference type="Proteomes" id="UP000198625">
    <property type="component" value="Unassembled WGS sequence"/>
</dbReference>
<comment type="pathway">
    <text evidence="7">Cofactor biosynthesis; adenosylcobalamin biosynthesis; cob(II)yrinate a,c-diamide from sirohydrochlorin (anaerobic route): step 10/10.</text>
</comment>
<dbReference type="HAMAP" id="MF_00027">
    <property type="entry name" value="CobB_CbiA"/>
    <property type="match status" value="1"/>
</dbReference>
<evidence type="ECO:0000259" key="9">
    <source>
        <dbReference type="Pfam" id="PF07685"/>
    </source>
</evidence>
<gene>
    <name evidence="7" type="primary">cbiA</name>
    <name evidence="10" type="ORF">SAMN05660462_01959</name>
</gene>
<dbReference type="SUPFAM" id="SSF52540">
    <property type="entry name" value="P-loop containing nucleoside triphosphate hydrolases"/>
    <property type="match status" value="1"/>
</dbReference>
<dbReference type="CDD" id="cd05388">
    <property type="entry name" value="CobB_N"/>
    <property type="match status" value="1"/>
</dbReference>
<dbReference type="CDD" id="cd03130">
    <property type="entry name" value="GATase1_CobB"/>
    <property type="match status" value="1"/>
</dbReference>
<feature type="site" description="Increases nucleophilicity of active site Cys" evidence="7">
    <location>
        <position position="429"/>
    </location>
</feature>
<evidence type="ECO:0000313" key="11">
    <source>
        <dbReference type="Proteomes" id="UP000198625"/>
    </source>
</evidence>
<proteinExistence type="inferred from homology"/>
<evidence type="ECO:0000256" key="2">
    <source>
        <dbReference type="ARBA" id="ARBA00022598"/>
    </source>
</evidence>
<evidence type="ECO:0000259" key="8">
    <source>
        <dbReference type="Pfam" id="PF01656"/>
    </source>
</evidence>
<dbReference type="GO" id="GO:0005524">
    <property type="term" value="F:ATP binding"/>
    <property type="evidence" value="ECO:0007669"/>
    <property type="project" value="UniProtKB-UniRule"/>
</dbReference>
<dbReference type="NCBIfam" id="TIGR00379">
    <property type="entry name" value="cobB"/>
    <property type="match status" value="1"/>
</dbReference>
<dbReference type="InterPro" id="IPR029062">
    <property type="entry name" value="Class_I_gatase-like"/>
</dbReference>
<dbReference type="SUPFAM" id="SSF52317">
    <property type="entry name" value="Class I glutamine amidotransferase-like"/>
    <property type="match status" value="1"/>
</dbReference>
<dbReference type="UniPathway" id="UPA00148">
    <property type="reaction ID" value="UER00231"/>
</dbReference>
<organism evidence="10 11">
    <name type="scientific">Proteiniborus ethanoligenes</name>
    <dbReference type="NCBI Taxonomy" id="415015"/>
    <lineage>
        <taxon>Bacteria</taxon>
        <taxon>Bacillati</taxon>
        <taxon>Bacillota</taxon>
        <taxon>Clostridia</taxon>
        <taxon>Eubacteriales</taxon>
        <taxon>Proteiniborus</taxon>
    </lineage>
</organism>
<keyword evidence="5 7" id="KW-0460">Magnesium</keyword>
<dbReference type="InterPro" id="IPR011698">
    <property type="entry name" value="GATase_3"/>
</dbReference>
<evidence type="ECO:0000256" key="1">
    <source>
        <dbReference type="ARBA" id="ARBA00001946"/>
    </source>
</evidence>
<dbReference type="InterPro" id="IPR004484">
    <property type="entry name" value="CbiA/CobB_synth"/>
</dbReference>
<reference evidence="10 11" key="1">
    <citation type="submission" date="2016-10" db="EMBL/GenBank/DDBJ databases">
        <authorList>
            <person name="de Groot N.N."/>
        </authorList>
    </citation>
    <scope>NUCLEOTIDE SEQUENCE [LARGE SCALE GENOMIC DNA]</scope>
    <source>
        <strain evidence="10 11">DSM 21650</strain>
    </source>
</reference>
<dbReference type="GO" id="GO:0009236">
    <property type="term" value="P:cobalamin biosynthetic process"/>
    <property type="evidence" value="ECO:0007669"/>
    <property type="project" value="UniProtKB-UniRule"/>
</dbReference>
<sequence>MKRVVIAGTHSGCGKTTVSLGIMAALTKRGKKVAPFKVGPDYIDPSFHSFVTGNLSYNLDSWLLDSDTVKYLFNKNKKGMDICIIEGVMGMHDGFGIDNSNGSTSHVAKITKTPVVLVVEANAMSTSAAALIMGYMMYDKEVQVKGVIFNKVCGEKHYEMLKLVVEKNLGIKALGYLPKRDDISLKSRHLGLIPADEVEELNKKIDDLVELVEKHIDLKSLEEIGDVEEIGIVENPAKDIYMKYKSLKIGVPRDKAFSFYYGDNLQLMEEAGVKLLPFSPIKDKQVPKEVDGLYIGGGFPEIFAKELEENITMRENIKDLLNNGLPAYGECGGLMYLTNGILDLQGKYYKMVGFLDTESMMTNRLNRFGYINVETKTGIKIRAHEFHRSSIEENENLEYYYHVTKYREKFIGQWKCGLTKNNVVAGYPHIHFYSNLDFLKEFLDKCIEFKNR</sequence>
<keyword evidence="7" id="KW-0169">Cobalamin biosynthesis</keyword>
<dbReference type="Gene3D" id="3.40.50.300">
    <property type="entry name" value="P-loop containing nucleotide triphosphate hydrolases"/>
    <property type="match status" value="2"/>
</dbReference>
<keyword evidence="6 7" id="KW-0315">Glutamine amidotransferase</keyword>
<dbReference type="InterPro" id="IPR027417">
    <property type="entry name" value="P-loop_NTPase"/>
</dbReference>
<comment type="similarity">
    <text evidence="7">Belongs to the CobB/CbiA family.</text>
</comment>
<comment type="miscellaneous">
    <text evidence="7">The a and c carboxylates of cobyrinate are activated for nucleophilic attack via formation of a phosphorylated intermediate by ATP. CbiA catalyzes first the amidation of the c-carboxylate, and then that of the a-carboxylate.</text>
</comment>
<comment type="function">
    <text evidence="7">Catalyzes the ATP-dependent amidation of the two carboxylate groups at positions a and c of cobyrinate, using either L-glutamine or ammonia as the nitrogen source.</text>
</comment>
<dbReference type="AlphaFoldDB" id="A0A1H3QK51"/>
<dbReference type="Pfam" id="PF01656">
    <property type="entry name" value="CbiA"/>
    <property type="match status" value="1"/>
</dbReference>
<keyword evidence="4 7" id="KW-0067">ATP-binding</keyword>
<dbReference type="GO" id="GO:0042242">
    <property type="term" value="F:cobyrinic acid a,c-diamide synthase activity"/>
    <property type="evidence" value="ECO:0007669"/>
    <property type="project" value="UniProtKB-UniRule"/>
</dbReference>
<dbReference type="EMBL" id="FNQE01000021">
    <property type="protein sequence ID" value="SDZ13481.1"/>
    <property type="molecule type" value="Genomic_DNA"/>
</dbReference>
<comment type="catalytic activity">
    <reaction evidence="7">
        <text>cob(II)yrinate + 2 L-glutamine + 2 ATP + 2 H2O = cob(II)yrinate a,c diamide + 2 L-glutamate + 2 ADP + 2 phosphate + 2 H(+)</text>
        <dbReference type="Rhea" id="RHEA:26289"/>
        <dbReference type="ChEBI" id="CHEBI:15377"/>
        <dbReference type="ChEBI" id="CHEBI:15378"/>
        <dbReference type="ChEBI" id="CHEBI:29985"/>
        <dbReference type="ChEBI" id="CHEBI:30616"/>
        <dbReference type="ChEBI" id="CHEBI:43474"/>
        <dbReference type="ChEBI" id="CHEBI:58359"/>
        <dbReference type="ChEBI" id="CHEBI:58537"/>
        <dbReference type="ChEBI" id="CHEBI:58894"/>
        <dbReference type="ChEBI" id="CHEBI:456216"/>
        <dbReference type="EC" id="6.3.5.11"/>
    </reaction>
</comment>
<evidence type="ECO:0000256" key="3">
    <source>
        <dbReference type="ARBA" id="ARBA00022741"/>
    </source>
</evidence>
<name>A0A1H3QK51_9FIRM</name>
<feature type="active site" description="Nucleophile" evidence="7">
    <location>
        <position position="331"/>
    </location>
</feature>
<dbReference type="InterPro" id="IPR002586">
    <property type="entry name" value="CobQ/CobB/MinD/ParA_Nub-bd_dom"/>
</dbReference>
<keyword evidence="11" id="KW-1185">Reference proteome</keyword>
<evidence type="ECO:0000256" key="5">
    <source>
        <dbReference type="ARBA" id="ARBA00022842"/>
    </source>
</evidence>
<dbReference type="Pfam" id="PF07685">
    <property type="entry name" value="GATase_3"/>
    <property type="match status" value="1"/>
</dbReference>
<protein>
    <recommendedName>
        <fullName evidence="7">Cobyrinate a,c-diamide synthase</fullName>
        <ecNumber evidence="7">6.3.5.11</ecNumber>
    </recommendedName>
    <alternativeName>
        <fullName evidence="7">Cobyrinic acid a,c-diamide synthetase</fullName>
    </alternativeName>
</protein>
<evidence type="ECO:0000256" key="4">
    <source>
        <dbReference type="ARBA" id="ARBA00022840"/>
    </source>
</evidence>
<keyword evidence="3 7" id="KW-0547">Nucleotide-binding</keyword>
<comment type="cofactor">
    <cofactor evidence="1 7">
        <name>Mg(2+)</name>
        <dbReference type="ChEBI" id="CHEBI:18420"/>
    </cofactor>
</comment>
<dbReference type="PROSITE" id="PS51274">
    <property type="entry name" value="GATASE_COBBQ"/>
    <property type="match status" value="1"/>
</dbReference>
<evidence type="ECO:0000313" key="10">
    <source>
        <dbReference type="EMBL" id="SDZ13481.1"/>
    </source>
</evidence>
<dbReference type="EC" id="6.3.5.11" evidence="7"/>
<evidence type="ECO:0000256" key="6">
    <source>
        <dbReference type="ARBA" id="ARBA00022962"/>
    </source>
</evidence>
<feature type="domain" description="CobB/CobQ-like glutamine amidotransferase" evidence="9">
    <location>
        <begin position="248"/>
        <end position="434"/>
    </location>
</feature>
<accession>A0A1H3QK51</accession>
<feature type="domain" description="CobQ/CobB/MinD/ParA nucleotide binding" evidence="8">
    <location>
        <begin position="4"/>
        <end position="188"/>
    </location>
</feature>
<dbReference type="STRING" id="415015.SAMN05660462_01959"/>
<dbReference type="PANTHER" id="PTHR43873:SF1">
    <property type="entry name" value="COBYRINATE A,C-DIAMIDE SYNTHASE"/>
    <property type="match status" value="1"/>
</dbReference>
<dbReference type="Gene3D" id="3.40.50.880">
    <property type="match status" value="1"/>
</dbReference>
<dbReference type="PANTHER" id="PTHR43873">
    <property type="entry name" value="COBYRINATE A,C-DIAMIDE SYNTHASE"/>
    <property type="match status" value="1"/>
</dbReference>